<dbReference type="Proteomes" id="UP001152795">
    <property type="component" value="Unassembled WGS sequence"/>
</dbReference>
<organism evidence="1 2">
    <name type="scientific">Paramuricea clavata</name>
    <name type="common">Red gorgonian</name>
    <name type="synonym">Violescent sea-whip</name>
    <dbReference type="NCBI Taxonomy" id="317549"/>
    <lineage>
        <taxon>Eukaryota</taxon>
        <taxon>Metazoa</taxon>
        <taxon>Cnidaria</taxon>
        <taxon>Anthozoa</taxon>
        <taxon>Octocorallia</taxon>
        <taxon>Malacalcyonacea</taxon>
        <taxon>Plexauridae</taxon>
        <taxon>Paramuricea</taxon>
    </lineage>
</organism>
<evidence type="ECO:0000313" key="2">
    <source>
        <dbReference type="Proteomes" id="UP001152795"/>
    </source>
</evidence>
<sequence>MESGCLVASSDNFENVLRDLTVSDKGKFKWSGTFENLEIMMNNILEKQTVWNSSGGDCKKLEVDDLCVRWYMKNKSLTINGEGSEDLKSQLKAAVCVAESDAAASQHPKVSEVVESDDEPECESVLLSYTLGNPATQSPAVSASVIELVQSLEERLECKLEKLASQIEELSSASLQQLNHEPNDALQSTEYSAFLKSENTSLKKKHGAR</sequence>
<proteinExistence type="predicted"/>
<protein>
    <submittedName>
        <fullName evidence="1">Uncharacterized protein</fullName>
    </submittedName>
</protein>
<reference evidence="1" key="1">
    <citation type="submission" date="2020-04" db="EMBL/GenBank/DDBJ databases">
        <authorList>
            <person name="Alioto T."/>
            <person name="Alioto T."/>
            <person name="Gomez Garrido J."/>
        </authorList>
    </citation>
    <scope>NUCLEOTIDE SEQUENCE</scope>
    <source>
        <strain evidence="1">A484AB</strain>
    </source>
</reference>
<keyword evidence="2" id="KW-1185">Reference proteome</keyword>
<dbReference type="EMBL" id="CACRXK020028733">
    <property type="protein sequence ID" value="CAB4041671.1"/>
    <property type="molecule type" value="Genomic_DNA"/>
</dbReference>
<dbReference type="AlphaFoldDB" id="A0A6S7KFZ5"/>
<gene>
    <name evidence="1" type="ORF">PACLA_8A066615</name>
</gene>
<comment type="caution">
    <text evidence="1">The sequence shown here is derived from an EMBL/GenBank/DDBJ whole genome shotgun (WGS) entry which is preliminary data.</text>
</comment>
<evidence type="ECO:0000313" key="1">
    <source>
        <dbReference type="EMBL" id="CAB4041671.1"/>
    </source>
</evidence>
<name>A0A6S7KFZ5_PARCT</name>
<accession>A0A6S7KFZ5</accession>